<proteinExistence type="predicted"/>
<sequence>MARQWIFVLCASTFFGVRADDLSDFSNNLATDIGPLLILFGESVTKQYLSESTSFLDYFIFAMAPIGILTAIISTIRVCGHPSLRAFIGRSQEGDGQVEAELCTSTSRDVCELFNKGGITRVLGKPDILELVYLPCQGSLRLFRDYLAEASSTEHPDASWWQREDSSLFRKANDLHEKVPLFAPNPNLSLNVGIVKPPDSVMYVVAATGLVLQAGVLALAGTGVWVLGWNLNGAASSASRDYAPAMFIIGTILMCGGMWSCAALVGQTTHEVRFRRTKLQGPGKPPRLLWLQPGPQVIGDQSFDPFAYFEDTAACPLQVWTSSRKDFDERFETYTFFATLAVLIGYIMQFIGLRGMRAWVSVAQLGITIVMSVLRGCLRMQRLGRNDNMLFSMPDMVAGHELDWLAFQIVEAEARTEGNGKGRKIGGKWKEKREKGEVERKVSSWHVTGQFEEAVLVETQGCGSRRGSESQGSLSETKGIQFGDDLHSKPPNGLEIMLGCRELLSVRKQLAHLTGNIAFGTGSGHQKWGDTRVMVRAKAMNLCEAICQAAESLWKKRQWKYQSEGVSQRDQQEKDVTLRVRAVASNDTKQANPQEQLIDIALKPPGASKPGWSMDSAQLEAILGLWMWTMVSDERFVSEDDSHRKSSRAEDVQCLRIVSAGLDDTKTWGPEANNRGEMDLWLGSNAVALLKNSITLTEDCHGIATLWTHGEDSCKLIRQDLKCNMSQMRRLFGWHSIHGLLGPTASESPGMSGLQGNKRVKLRVQLAPAVSSLLDLCARELFASLMMSLMGIITVENTTIVENGGLTQLDNPTGATFAKAFTELGLGSYSEALLCLVPAFRAKCPLPPSEDMLSALLQAADAYRKTSEWDRAQTMLRWACALNAPSHGNAEKLAKMLGNQDCFTRVLRAMGELYRWSLAAQDSSGERRNFGRSGIEWMAESYRVACPSNPEVTEILNCYETIAQRIATTPADKTSILGTRRIQEIASHLLRAIQERDRTDALYHLSFVKTGDFGFKSLQPALPLAVRNDWSEVVNAILEMKADPNSQDETRRTALFYCAESGRESYVKILLDHGAFLDPLDDTQRTPLLVASQLGHRNVVDLLLQTKQVNIDATDKQRCTPLLRAAERGHEAVVRVLLEKGANTKAKDSEGQTPLLKAAEGGHEAVVRVLLEKGADTEAKDLVYETQLFKAAEGGHEAVVRVLLEKGADIGPEDLGCWTPFSWATANMREDIVRLLQSYMIA</sequence>
<evidence type="ECO:0000256" key="5">
    <source>
        <dbReference type="SAM" id="Phobius"/>
    </source>
</evidence>
<feature type="signal peptide" evidence="6">
    <location>
        <begin position="1"/>
        <end position="19"/>
    </location>
</feature>
<dbReference type="Pfam" id="PF13637">
    <property type="entry name" value="Ank_4"/>
    <property type="match status" value="2"/>
</dbReference>
<keyword evidence="2 3" id="KW-0040">ANK repeat</keyword>
<evidence type="ECO:0000256" key="1">
    <source>
        <dbReference type="ARBA" id="ARBA00022737"/>
    </source>
</evidence>
<feature type="compositionally biased region" description="Polar residues" evidence="4">
    <location>
        <begin position="469"/>
        <end position="478"/>
    </location>
</feature>
<feature type="repeat" description="ANK" evidence="3">
    <location>
        <begin position="1050"/>
        <end position="1082"/>
    </location>
</feature>
<feature type="region of interest" description="Disordered" evidence="4">
    <location>
        <begin position="462"/>
        <end position="486"/>
    </location>
</feature>
<name>A0ABQ0GHA0_9PEZI</name>
<dbReference type="PROSITE" id="PS50088">
    <property type="entry name" value="ANK_REPEAT"/>
    <property type="match status" value="4"/>
</dbReference>
<feature type="transmembrane region" description="Helical" evidence="5">
    <location>
        <begin position="334"/>
        <end position="352"/>
    </location>
</feature>
<dbReference type="GeneID" id="98178007"/>
<protein>
    <submittedName>
        <fullName evidence="7">Uncharacterized protein</fullName>
    </submittedName>
</protein>
<keyword evidence="5" id="KW-1133">Transmembrane helix</keyword>
<comment type="caution">
    <text evidence="7">The sequence shown here is derived from an EMBL/GenBank/DDBJ whole genome shotgun (WGS) entry which is preliminary data.</text>
</comment>
<dbReference type="Pfam" id="PF12796">
    <property type="entry name" value="Ank_2"/>
    <property type="match status" value="1"/>
</dbReference>
<evidence type="ECO:0000256" key="6">
    <source>
        <dbReference type="SAM" id="SignalP"/>
    </source>
</evidence>
<keyword evidence="6" id="KW-0732">Signal</keyword>
<organism evidence="7 8">
    <name type="scientific">Madurella fahalii</name>
    <dbReference type="NCBI Taxonomy" id="1157608"/>
    <lineage>
        <taxon>Eukaryota</taxon>
        <taxon>Fungi</taxon>
        <taxon>Dikarya</taxon>
        <taxon>Ascomycota</taxon>
        <taxon>Pezizomycotina</taxon>
        <taxon>Sordariomycetes</taxon>
        <taxon>Sordariomycetidae</taxon>
        <taxon>Sordariales</taxon>
        <taxon>Sordariales incertae sedis</taxon>
        <taxon>Madurella</taxon>
    </lineage>
</organism>
<dbReference type="InterPro" id="IPR002110">
    <property type="entry name" value="Ankyrin_rpt"/>
</dbReference>
<dbReference type="SUPFAM" id="SSF48403">
    <property type="entry name" value="Ankyrin repeat"/>
    <property type="match status" value="1"/>
</dbReference>
<feature type="repeat" description="ANK" evidence="3">
    <location>
        <begin position="1117"/>
        <end position="1149"/>
    </location>
</feature>
<dbReference type="RefSeq" id="XP_070918785.1">
    <property type="nucleotide sequence ID" value="XM_071062684.1"/>
</dbReference>
<dbReference type="PANTHER" id="PTHR24173">
    <property type="entry name" value="ANKYRIN REPEAT CONTAINING"/>
    <property type="match status" value="1"/>
</dbReference>
<evidence type="ECO:0000256" key="4">
    <source>
        <dbReference type="SAM" id="MobiDB-lite"/>
    </source>
</evidence>
<reference evidence="7 8" key="1">
    <citation type="submission" date="2024-09" db="EMBL/GenBank/DDBJ databases">
        <title>Itraconazole resistance in Madurella fahalii resulting from another homologue of gene encoding cytochrome P450 14-alpha sterol demethylase (CYP51).</title>
        <authorList>
            <person name="Yoshioka I."/>
            <person name="Fahal A.H."/>
            <person name="Kaneko S."/>
            <person name="Yaguchi T."/>
        </authorList>
    </citation>
    <scope>NUCLEOTIDE SEQUENCE [LARGE SCALE GENOMIC DNA]</scope>
    <source>
        <strain evidence="7 8">IFM 68171</strain>
    </source>
</reference>
<dbReference type="InterPro" id="IPR036770">
    <property type="entry name" value="Ankyrin_rpt-contain_sf"/>
</dbReference>
<keyword evidence="5" id="KW-0472">Membrane</keyword>
<dbReference type="EMBL" id="BAAFSV010000004">
    <property type="protein sequence ID" value="GAB1317054.1"/>
    <property type="molecule type" value="Genomic_DNA"/>
</dbReference>
<feature type="transmembrane region" description="Helical" evidence="5">
    <location>
        <begin position="58"/>
        <end position="80"/>
    </location>
</feature>
<dbReference type="PANTHER" id="PTHR24173:SF74">
    <property type="entry name" value="ANKYRIN REPEAT DOMAIN-CONTAINING PROTEIN 16"/>
    <property type="match status" value="1"/>
</dbReference>
<keyword evidence="8" id="KW-1185">Reference proteome</keyword>
<feature type="transmembrane region" description="Helical" evidence="5">
    <location>
        <begin position="201"/>
        <end position="225"/>
    </location>
</feature>
<gene>
    <name evidence="7" type="ORF">MFIFM68171_07264</name>
</gene>
<feature type="repeat" description="ANK" evidence="3">
    <location>
        <begin position="1183"/>
        <end position="1215"/>
    </location>
</feature>
<feature type="transmembrane region" description="Helical" evidence="5">
    <location>
        <begin position="245"/>
        <end position="266"/>
    </location>
</feature>
<keyword evidence="5" id="KW-0812">Transmembrane</keyword>
<accession>A0ABQ0GHA0</accession>
<dbReference type="SMART" id="SM00248">
    <property type="entry name" value="ANK"/>
    <property type="match status" value="6"/>
</dbReference>
<dbReference type="PROSITE" id="PS50297">
    <property type="entry name" value="ANK_REP_REGION"/>
    <property type="match status" value="3"/>
</dbReference>
<dbReference type="Proteomes" id="UP001628179">
    <property type="component" value="Unassembled WGS sequence"/>
</dbReference>
<evidence type="ECO:0000313" key="7">
    <source>
        <dbReference type="EMBL" id="GAB1317054.1"/>
    </source>
</evidence>
<feature type="repeat" description="ANK" evidence="3">
    <location>
        <begin position="1150"/>
        <end position="1182"/>
    </location>
</feature>
<evidence type="ECO:0000256" key="2">
    <source>
        <dbReference type="ARBA" id="ARBA00023043"/>
    </source>
</evidence>
<evidence type="ECO:0000313" key="8">
    <source>
        <dbReference type="Proteomes" id="UP001628179"/>
    </source>
</evidence>
<evidence type="ECO:0000256" key="3">
    <source>
        <dbReference type="PROSITE-ProRule" id="PRU00023"/>
    </source>
</evidence>
<dbReference type="Gene3D" id="1.25.40.20">
    <property type="entry name" value="Ankyrin repeat-containing domain"/>
    <property type="match status" value="2"/>
</dbReference>
<keyword evidence="1" id="KW-0677">Repeat</keyword>
<feature type="chain" id="PRO_5045667798" evidence="6">
    <location>
        <begin position="20"/>
        <end position="1242"/>
    </location>
</feature>